<reference evidence="6" key="2">
    <citation type="submission" date="2019-04" db="EMBL/GenBank/DDBJ databases">
        <authorList>
            <person name="Pasella M."/>
        </authorList>
    </citation>
    <scope>NUCLEOTIDE SEQUENCE</scope>
    <source>
        <strain evidence="6">VRM320</strain>
    </source>
</reference>
<keyword evidence="6" id="KW-0934">Plastid</keyword>
<dbReference type="GO" id="GO:1990904">
    <property type="term" value="C:ribonucleoprotein complex"/>
    <property type="evidence" value="ECO:0007669"/>
    <property type="project" value="UniProtKB-KW"/>
</dbReference>
<name>A0A4D6WV89_9FLOR</name>
<evidence type="ECO:0000256" key="5">
    <source>
        <dbReference type="ARBA" id="ARBA00035447"/>
    </source>
</evidence>
<dbReference type="AlphaFoldDB" id="A0A4D6WV89"/>
<dbReference type="GO" id="GO:0006412">
    <property type="term" value="P:translation"/>
    <property type="evidence" value="ECO:0007669"/>
    <property type="project" value="InterPro"/>
</dbReference>
<keyword evidence="2 6" id="KW-0689">Ribosomal protein</keyword>
<dbReference type="GO" id="GO:0003735">
    <property type="term" value="F:structural constituent of ribosome"/>
    <property type="evidence" value="ECO:0007669"/>
    <property type="project" value="InterPro"/>
</dbReference>
<gene>
    <name evidence="6" type="primary">rpl28</name>
</gene>
<dbReference type="InterPro" id="IPR034704">
    <property type="entry name" value="Ribosomal_bL28/bL31-like_sf"/>
</dbReference>
<evidence type="ECO:0000256" key="3">
    <source>
        <dbReference type="ARBA" id="ARBA00023274"/>
    </source>
</evidence>
<geneLocation type="plastid" evidence="6"/>
<dbReference type="InterPro" id="IPR026569">
    <property type="entry name" value="Ribosomal_bL28"/>
</dbReference>
<dbReference type="NCBIfam" id="TIGR00009">
    <property type="entry name" value="L28"/>
    <property type="match status" value="1"/>
</dbReference>
<evidence type="ECO:0000256" key="2">
    <source>
        <dbReference type="ARBA" id="ARBA00022980"/>
    </source>
</evidence>
<dbReference type="HAMAP" id="MF_00373">
    <property type="entry name" value="Ribosomal_bL28"/>
    <property type="match status" value="1"/>
</dbReference>
<comment type="similarity">
    <text evidence="1">Belongs to the bacterial ribosomal protein bL28 family.</text>
</comment>
<dbReference type="GO" id="GO:0005840">
    <property type="term" value="C:ribosome"/>
    <property type="evidence" value="ECO:0007669"/>
    <property type="project" value="UniProtKB-KW"/>
</dbReference>
<proteinExistence type="inferred from homology"/>
<organism evidence="6">
    <name type="scientific">Dicranema revolutum</name>
    <dbReference type="NCBI Taxonomy" id="239144"/>
    <lineage>
        <taxon>Eukaryota</taxon>
        <taxon>Rhodophyta</taxon>
        <taxon>Florideophyceae</taxon>
        <taxon>Rhodymeniophycidae</taxon>
        <taxon>Gigartinales</taxon>
        <taxon>Dicranemataceae</taxon>
        <taxon>Dicranema</taxon>
    </lineage>
</organism>
<dbReference type="Pfam" id="PF00830">
    <property type="entry name" value="Ribosomal_L28"/>
    <property type="match status" value="1"/>
</dbReference>
<evidence type="ECO:0000256" key="4">
    <source>
        <dbReference type="ARBA" id="ARBA00035265"/>
    </source>
</evidence>
<dbReference type="EMBL" id="MK814651">
    <property type="protein sequence ID" value="QCI06260.1"/>
    <property type="molecule type" value="Genomic_DNA"/>
</dbReference>
<accession>A0A4D6WV89</accession>
<evidence type="ECO:0000256" key="1">
    <source>
        <dbReference type="ARBA" id="ARBA00008760"/>
    </source>
</evidence>
<evidence type="ECO:0000313" key="6">
    <source>
        <dbReference type="EMBL" id="QCI06260.1"/>
    </source>
</evidence>
<dbReference type="Gene3D" id="2.30.170.40">
    <property type="entry name" value="Ribosomal protein L28/L24"/>
    <property type="match status" value="1"/>
</dbReference>
<reference evidence="6" key="1">
    <citation type="journal article" date="2019" name="Mol. Phylogenet. Evol.">
        <title>Morphological evolution and classification of the red algal order Ceramiales inferred using plastid phylogenomics.</title>
        <authorList>
            <person name="Diaz-Tapia P."/>
            <person name="Pasella M.M."/>
            <person name="Verbruggen H."/>
            <person name="Maggs C.A."/>
        </authorList>
    </citation>
    <scope>NUCLEOTIDE SEQUENCE</scope>
    <source>
        <strain evidence="6">VRM320</strain>
    </source>
</reference>
<dbReference type="PANTHER" id="PTHR13528">
    <property type="entry name" value="39S RIBOSOMAL PROTEIN L28, MITOCHONDRIAL"/>
    <property type="match status" value="1"/>
</dbReference>
<dbReference type="PANTHER" id="PTHR13528:SF2">
    <property type="entry name" value="LARGE RIBOSOMAL SUBUNIT PROTEIN BL28M"/>
    <property type="match status" value="1"/>
</dbReference>
<sequence length="69" mass="8260">MPKICQVTKKKANNGYTVSHSHTKTKKKQEVNLQNKRVWSYKYKKWVKVKISTKAIKSFNKLYLFIKNK</sequence>
<dbReference type="InterPro" id="IPR037147">
    <property type="entry name" value="Ribosomal_bL28_sf"/>
</dbReference>
<protein>
    <recommendedName>
        <fullName evidence="4">Large ribosomal subunit protein bL28c</fullName>
    </recommendedName>
    <alternativeName>
        <fullName evidence="5">50S ribosomal protein L28, chloroplastic</fullName>
    </alternativeName>
</protein>
<keyword evidence="3" id="KW-0687">Ribonucleoprotein</keyword>
<dbReference type="InterPro" id="IPR001383">
    <property type="entry name" value="Ribosomal_bL28_bact-type"/>
</dbReference>
<dbReference type="SUPFAM" id="SSF143800">
    <property type="entry name" value="L28p-like"/>
    <property type="match status" value="1"/>
</dbReference>